<evidence type="ECO:0000313" key="9">
    <source>
        <dbReference type="Proteomes" id="UP000654279"/>
    </source>
</evidence>
<sequence>MSRKTARDAAVRLMYARLQGSNSDDGAVLETMGVELAQQDRAFTDLLVTGVEAHAAELDETIKRYLKGWTLERIARMDLCILRSALFELMYSDIPESVAINEAIELAKAYGGQESGPFVNGVLSNFVGERGA</sequence>
<dbReference type="HAMAP" id="MF_00073">
    <property type="entry name" value="NusB"/>
    <property type="match status" value="1"/>
</dbReference>
<dbReference type="SUPFAM" id="SSF48013">
    <property type="entry name" value="NusB-like"/>
    <property type="match status" value="1"/>
</dbReference>
<comment type="similarity">
    <text evidence="1 6">Belongs to the NusB family.</text>
</comment>
<dbReference type="RefSeq" id="WP_147517892.1">
    <property type="nucleotide sequence ID" value="NZ_JACRSO010000002.1"/>
</dbReference>
<evidence type="ECO:0000256" key="2">
    <source>
        <dbReference type="ARBA" id="ARBA00022814"/>
    </source>
</evidence>
<dbReference type="GO" id="GO:0031564">
    <property type="term" value="P:transcription antitermination"/>
    <property type="evidence" value="ECO:0007669"/>
    <property type="project" value="UniProtKB-KW"/>
</dbReference>
<gene>
    <name evidence="6 8" type="primary">nusB</name>
    <name evidence="8" type="ORF">H8699_05465</name>
</gene>
<keyword evidence="5 6" id="KW-0804">Transcription</keyword>
<keyword evidence="4 6" id="KW-0805">Transcription regulation</keyword>
<feature type="domain" description="NusB/RsmB/TIM44" evidence="7">
    <location>
        <begin position="5"/>
        <end position="126"/>
    </location>
</feature>
<evidence type="ECO:0000256" key="1">
    <source>
        <dbReference type="ARBA" id="ARBA00005952"/>
    </source>
</evidence>
<name>A0A926D0A3_9FIRM</name>
<reference evidence="8" key="1">
    <citation type="submission" date="2020-08" db="EMBL/GenBank/DDBJ databases">
        <title>Genome public.</title>
        <authorList>
            <person name="Liu C."/>
            <person name="Sun Q."/>
        </authorList>
    </citation>
    <scope>NUCLEOTIDE SEQUENCE</scope>
    <source>
        <strain evidence="8">NSJ-44</strain>
    </source>
</reference>
<dbReference type="Pfam" id="PF01029">
    <property type="entry name" value="NusB"/>
    <property type="match status" value="1"/>
</dbReference>
<dbReference type="AlphaFoldDB" id="A0A926D0A3"/>
<dbReference type="InterPro" id="IPR035926">
    <property type="entry name" value="NusB-like_sf"/>
</dbReference>
<dbReference type="PANTHER" id="PTHR11078">
    <property type="entry name" value="N UTILIZATION SUBSTANCE PROTEIN B-RELATED"/>
    <property type="match status" value="1"/>
</dbReference>
<organism evidence="8 9">
    <name type="scientific">Luoshenia tenuis</name>
    <dbReference type="NCBI Taxonomy" id="2763654"/>
    <lineage>
        <taxon>Bacteria</taxon>
        <taxon>Bacillati</taxon>
        <taxon>Bacillota</taxon>
        <taxon>Clostridia</taxon>
        <taxon>Christensenellales</taxon>
        <taxon>Christensenellaceae</taxon>
        <taxon>Luoshenia</taxon>
    </lineage>
</organism>
<dbReference type="GO" id="GO:0005829">
    <property type="term" value="C:cytosol"/>
    <property type="evidence" value="ECO:0007669"/>
    <property type="project" value="TreeGrafter"/>
</dbReference>
<dbReference type="GO" id="GO:0006353">
    <property type="term" value="P:DNA-templated transcription termination"/>
    <property type="evidence" value="ECO:0007669"/>
    <property type="project" value="UniProtKB-UniRule"/>
</dbReference>
<accession>A0A926D0A3</accession>
<protein>
    <recommendedName>
        <fullName evidence="6">Transcription antitermination protein NusB</fullName>
    </recommendedName>
    <alternativeName>
        <fullName evidence="6">Antitermination factor NusB</fullName>
    </alternativeName>
</protein>
<evidence type="ECO:0000259" key="7">
    <source>
        <dbReference type="Pfam" id="PF01029"/>
    </source>
</evidence>
<keyword evidence="9" id="KW-1185">Reference proteome</keyword>
<dbReference type="InterPro" id="IPR006027">
    <property type="entry name" value="NusB_RsmB_TIM44"/>
</dbReference>
<dbReference type="Gene3D" id="1.10.940.10">
    <property type="entry name" value="NusB-like"/>
    <property type="match status" value="1"/>
</dbReference>
<comment type="caution">
    <text evidence="8">The sequence shown here is derived from an EMBL/GenBank/DDBJ whole genome shotgun (WGS) entry which is preliminary data.</text>
</comment>
<dbReference type="NCBIfam" id="TIGR01951">
    <property type="entry name" value="nusB"/>
    <property type="match status" value="1"/>
</dbReference>
<keyword evidence="3 6" id="KW-0694">RNA-binding</keyword>
<comment type="function">
    <text evidence="6">Involved in transcription antitermination. Required for transcription of ribosomal RNA (rRNA) genes. Binds specifically to the boxA antiterminator sequence of the ribosomal RNA (rrn) operons.</text>
</comment>
<evidence type="ECO:0000313" key="8">
    <source>
        <dbReference type="EMBL" id="MBC8528868.1"/>
    </source>
</evidence>
<keyword evidence="2 6" id="KW-0889">Transcription antitermination</keyword>
<dbReference type="Proteomes" id="UP000654279">
    <property type="component" value="Unassembled WGS sequence"/>
</dbReference>
<dbReference type="GO" id="GO:0003723">
    <property type="term" value="F:RNA binding"/>
    <property type="evidence" value="ECO:0007669"/>
    <property type="project" value="UniProtKB-UniRule"/>
</dbReference>
<proteinExistence type="inferred from homology"/>
<dbReference type="InterPro" id="IPR011605">
    <property type="entry name" value="NusB_fam"/>
</dbReference>
<evidence type="ECO:0000256" key="6">
    <source>
        <dbReference type="HAMAP-Rule" id="MF_00073"/>
    </source>
</evidence>
<evidence type="ECO:0000256" key="5">
    <source>
        <dbReference type="ARBA" id="ARBA00023163"/>
    </source>
</evidence>
<evidence type="ECO:0000256" key="4">
    <source>
        <dbReference type="ARBA" id="ARBA00023015"/>
    </source>
</evidence>
<evidence type="ECO:0000256" key="3">
    <source>
        <dbReference type="ARBA" id="ARBA00022884"/>
    </source>
</evidence>
<dbReference type="EMBL" id="JACRSO010000002">
    <property type="protein sequence ID" value="MBC8528868.1"/>
    <property type="molecule type" value="Genomic_DNA"/>
</dbReference>
<dbReference type="PANTHER" id="PTHR11078:SF3">
    <property type="entry name" value="ANTITERMINATION NUSB DOMAIN-CONTAINING PROTEIN"/>
    <property type="match status" value="1"/>
</dbReference>